<dbReference type="CDD" id="cd07067">
    <property type="entry name" value="HP_PGM_like"/>
    <property type="match status" value="1"/>
</dbReference>
<dbReference type="EMBL" id="MRCB01000017">
    <property type="protein sequence ID" value="OKH21872.1"/>
    <property type="molecule type" value="Genomic_DNA"/>
</dbReference>
<dbReference type="PROSITE" id="PS00175">
    <property type="entry name" value="PG_MUTASE"/>
    <property type="match status" value="1"/>
</dbReference>
<keyword evidence="5" id="KW-1185">Reference proteome</keyword>
<comment type="caution">
    <text evidence="4">The sequence shown here is derived from an EMBL/GenBank/DDBJ whole genome shotgun (WGS) entry which is preliminary data.</text>
</comment>
<evidence type="ECO:0000256" key="1">
    <source>
        <dbReference type="PIRSR" id="PIRSR613078-1"/>
    </source>
</evidence>
<feature type="binding site" evidence="2">
    <location>
        <position position="67"/>
    </location>
    <ligand>
        <name>substrate</name>
    </ligand>
</feature>
<dbReference type="SMART" id="SM00855">
    <property type="entry name" value="PGAM"/>
    <property type="match status" value="1"/>
</dbReference>
<dbReference type="AlphaFoldDB" id="A0A1U7HE43"/>
<sequence>MQSKLKGRNTRVILLRHGQSTYNALGLYQGSSDRPNLTELGRQQAQLTGEFLKGIPFDAIYASPLQRAKETAKAVVRSRTQDAYPTIHIVPHLRETELPAWQGLSFQFVKEQFPEEYRCWKQRPHEFRMEIPLAIQNDSNFQLPIETLKTKQYCFPALDLYDRIQKFWQEILPRHIGQTILIVSHGGTNRALISTALSVSPAHYHSIEQSNCAISILNFPDGCLESGQLEAMNRATHVGEKLPKSENGLRLLLIPAETENPEQIQQLAQLLKDIAIDFSISGDLDNSHLITEQILQHHPTTVQLQVLREDFPQLWQQAINVRNKMNSSRSLTGSIVARDRVIQSFLGQVLGMNRDRLWRLHLHPGTISILHYPDSEHPPILRAMNIDISVRAGSMLVAR</sequence>
<dbReference type="OrthoDB" id="9781415at2"/>
<dbReference type="InterPro" id="IPR013078">
    <property type="entry name" value="His_Pase_superF_clade-1"/>
</dbReference>
<evidence type="ECO:0000313" key="5">
    <source>
        <dbReference type="Proteomes" id="UP000186868"/>
    </source>
</evidence>
<dbReference type="PANTHER" id="PTHR48100">
    <property type="entry name" value="BROAD-SPECIFICITY PHOSPHATASE YOR283W-RELATED"/>
    <property type="match status" value="1"/>
</dbReference>
<gene>
    <name evidence="4" type="ORF">NIES593_14485</name>
</gene>
<dbReference type="InterPro" id="IPR001345">
    <property type="entry name" value="PG/BPGM_mutase_AS"/>
</dbReference>
<dbReference type="RefSeq" id="WP_073600259.1">
    <property type="nucleotide sequence ID" value="NZ_MRCB01000017.1"/>
</dbReference>
<name>A0A1U7HE43_9CYAN</name>
<feature type="active site" description="Proton donor/acceptor" evidence="1">
    <location>
        <position position="95"/>
    </location>
</feature>
<proteinExistence type="predicted"/>
<dbReference type="Pfam" id="PF00300">
    <property type="entry name" value="His_Phos_1"/>
    <property type="match status" value="2"/>
</dbReference>
<evidence type="ECO:0000313" key="4">
    <source>
        <dbReference type="EMBL" id="OKH21872.1"/>
    </source>
</evidence>
<evidence type="ECO:0000256" key="3">
    <source>
        <dbReference type="PIRSR" id="PIRSR613078-3"/>
    </source>
</evidence>
<organism evidence="4 5">
    <name type="scientific">Hydrococcus rivularis NIES-593</name>
    <dbReference type="NCBI Taxonomy" id="1921803"/>
    <lineage>
        <taxon>Bacteria</taxon>
        <taxon>Bacillati</taxon>
        <taxon>Cyanobacteriota</taxon>
        <taxon>Cyanophyceae</taxon>
        <taxon>Pleurocapsales</taxon>
        <taxon>Hydrococcaceae</taxon>
        <taxon>Hydrococcus</taxon>
    </lineage>
</organism>
<dbReference type="PANTHER" id="PTHR48100:SF10">
    <property type="entry name" value="2-CARBOXY-D-ARABINITOL-1-PHOSPHATASE-RELATED"/>
    <property type="match status" value="1"/>
</dbReference>
<dbReference type="SUPFAM" id="SSF53254">
    <property type="entry name" value="Phosphoglycerate mutase-like"/>
    <property type="match status" value="2"/>
</dbReference>
<accession>A0A1U7HE43</accession>
<feature type="site" description="Transition state stabilizer" evidence="3">
    <location>
        <position position="185"/>
    </location>
</feature>
<reference evidence="4 5" key="1">
    <citation type="submission" date="2016-11" db="EMBL/GenBank/DDBJ databases">
        <title>Draft Genome Sequences of Nine Cyanobacterial Strains from Diverse Habitats.</title>
        <authorList>
            <person name="Zhu T."/>
            <person name="Hou S."/>
            <person name="Lu X."/>
            <person name="Hess W.R."/>
        </authorList>
    </citation>
    <scope>NUCLEOTIDE SEQUENCE [LARGE SCALE GENOMIC DNA]</scope>
    <source>
        <strain evidence="4 5">NIES-593</strain>
    </source>
</reference>
<evidence type="ECO:0000256" key="2">
    <source>
        <dbReference type="PIRSR" id="PIRSR613078-2"/>
    </source>
</evidence>
<feature type="active site" description="Tele-phosphohistidine intermediate" evidence="1">
    <location>
        <position position="17"/>
    </location>
</feature>
<feature type="binding site" evidence="2">
    <location>
        <begin position="16"/>
        <end position="23"/>
    </location>
    <ligand>
        <name>substrate</name>
    </ligand>
</feature>
<dbReference type="Gene3D" id="3.40.50.1240">
    <property type="entry name" value="Phosphoglycerate mutase-like"/>
    <property type="match status" value="1"/>
</dbReference>
<dbReference type="GO" id="GO:0016791">
    <property type="term" value="F:phosphatase activity"/>
    <property type="evidence" value="ECO:0007669"/>
    <property type="project" value="TreeGrafter"/>
</dbReference>
<dbReference type="InterPro" id="IPR050275">
    <property type="entry name" value="PGM_Phosphatase"/>
</dbReference>
<protein>
    <recommendedName>
        <fullName evidence="6">Histidine phosphatase family protein</fullName>
    </recommendedName>
</protein>
<dbReference type="InterPro" id="IPR029033">
    <property type="entry name" value="His_PPase_superfam"/>
</dbReference>
<evidence type="ECO:0008006" key="6">
    <source>
        <dbReference type="Google" id="ProtNLM"/>
    </source>
</evidence>
<dbReference type="Proteomes" id="UP000186868">
    <property type="component" value="Unassembled WGS sequence"/>
</dbReference>
<dbReference type="STRING" id="1921803.NIES593_14485"/>